<keyword evidence="1" id="KW-1133">Transmembrane helix</keyword>
<feature type="transmembrane region" description="Helical" evidence="1">
    <location>
        <begin position="73"/>
        <end position="98"/>
    </location>
</feature>
<protein>
    <submittedName>
        <fullName evidence="2">Uncharacterized protein</fullName>
    </submittedName>
</protein>
<name>A0AAV9GFP0_9PEZI</name>
<dbReference type="AlphaFoldDB" id="A0AAV9GFP0"/>
<proteinExistence type="predicted"/>
<keyword evidence="3" id="KW-1185">Reference proteome</keyword>
<feature type="transmembrane region" description="Helical" evidence="1">
    <location>
        <begin position="255"/>
        <end position="275"/>
    </location>
</feature>
<comment type="caution">
    <text evidence="2">The sequence shown here is derived from an EMBL/GenBank/DDBJ whole genome shotgun (WGS) entry which is preliminary data.</text>
</comment>
<dbReference type="Proteomes" id="UP001321760">
    <property type="component" value="Unassembled WGS sequence"/>
</dbReference>
<reference evidence="2" key="2">
    <citation type="submission" date="2023-05" db="EMBL/GenBank/DDBJ databases">
        <authorList>
            <consortium name="Lawrence Berkeley National Laboratory"/>
            <person name="Steindorff A."/>
            <person name="Hensen N."/>
            <person name="Bonometti L."/>
            <person name="Westerberg I."/>
            <person name="Brannstrom I.O."/>
            <person name="Guillou S."/>
            <person name="Cros-Aarteil S."/>
            <person name="Calhoun S."/>
            <person name="Haridas S."/>
            <person name="Kuo A."/>
            <person name="Mondo S."/>
            <person name="Pangilinan J."/>
            <person name="Riley R."/>
            <person name="Labutti K."/>
            <person name="Andreopoulos B."/>
            <person name="Lipzen A."/>
            <person name="Chen C."/>
            <person name="Yanf M."/>
            <person name="Daum C."/>
            <person name="Ng V."/>
            <person name="Clum A."/>
            <person name="Ohm R."/>
            <person name="Martin F."/>
            <person name="Silar P."/>
            <person name="Natvig D."/>
            <person name="Lalanne C."/>
            <person name="Gautier V."/>
            <person name="Ament-Velasquez S.L."/>
            <person name="Kruys A."/>
            <person name="Hutchinson M.I."/>
            <person name="Powell A.J."/>
            <person name="Barry K."/>
            <person name="Miller A.N."/>
            <person name="Grigoriev I.V."/>
            <person name="Debuchy R."/>
            <person name="Gladieux P."/>
            <person name="Thoren M.H."/>
            <person name="Johannesson H."/>
        </authorList>
    </citation>
    <scope>NUCLEOTIDE SEQUENCE</scope>
    <source>
        <strain evidence="2">PSN243</strain>
    </source>
</reference>
<sequence length="329" mass="35733">MPEFCRSITLHSTLCFNIFETHSMGKGSRINWSPEDAFGASAGLEGLAALAMTITAICALVRVKIKGDAARRCFFWMFGTMGICLVAYILGTTASAIYTYLHSPHWFQIDIGDNPHHDAHLLDAIGRLLRRIGVAMCAVMLTEVARSVLSICAAQDTLPLPRSAVYSSSAIASGLALGECILAIRFAEGRDSLSWFRSPRLDHQFTGNRIGTILGGLAVLVLIFGSIAVVMTACKAAKAAAKVTELKESLSALKTAAVVFVIVRLWSITELALLFGAKRQTTNSLAWFYIADPFIDRGGMWLVLLSVYYIGVRSIEKGGLWSLYQRASS</sequence>
<feature type="transmembrane region" description="Helical" evidence="1">
    <location>
        <begin position="287"/>
        <end position="310"/>
    </location>
</feature>
<feature type="transmembrane region" description="Helical" evidence="1">
    <location>
        <begin position="37"/>
        <end position="61"/>
    </location>
</feature>
<feature type="transmembrane region" description="Helical" evidence="1">
    <location>
        <begin position="210"/>
        <end position="234"/>
    </location>
</feature>
<feature type="transmembrane region" description="Helical" evidence="1">
    <location>
        <begin position="164"/>
        <end position="187"/>
    </location>
</feature>
<evidence type="ECO:0000256" key="1">
    <source>
        <dbReference type="SAM" id="Phobius"/>
    </source>
</evidence>
<keyword evidence="1" id="KW-0812">Transmembrane</keyword>
<reference evidence="2" key="1">
    <citation type="journal article" date="2023" name="Mol. Phylogenet. Evol.">
        <title>Genome-scale phylogeny and comparative genomics of the fungal order Sordariales.</title>
        <authorList>
            <person name="Hensen N."/>
            <person name="Bonometti L."/>
            <person name="Westerberg I."/>
            <person name="Brannstrom I.O."/>
            <person name="Guillou S."/>
            <person name="Cros-Aarteil S."/>
            <person name="Calhoun S."/>
            <person name="Haridas S."/>
            <person name="Kuo A."/>
            <person name="Mondo S."/>
            <person name="Pangilinan J."/>
            <person name="Riley R."/>
            <person name="LaButti K."/>
            <person name="Andreopoulos B."/>
            <person name="Lipzen A."/>
            <person name="Chen C."/>
            <person name="Yan M."/>
            <person name="Daum C."/>
            <person name="Ng V."/>
            <person name="Clum A."/>
            <person name="Steindorff A."/>
            <person name="Ohm R.A."/>
            <person name="Martin F."/>
            <person name="Silar P."/>
            <person name="Natvig D.O."/>
            <person name="Lalanne C."/>
            <person name="Gautier V."/>
            <person name="Ament-Velasquez S.L."/>
            <person name="Kruys A."/>
            <person name="Hutchinson M.I."/>
            <person name="Powell A.J."/>
            <person name="Barry K."/>
            <person name="Miller A.N."/>
            <person name="Grigoriev I.V."/>
            <person name="Debuchy R."/>
            <person name="Gladieux P."/>
            <person name="Hiltunen Thoren M."/>
            <person name="Johannesson H."/>
        </authorList>
    </citation>
    <scope>NUCLEOTIDE SEQUENCE</scope>
    <source>
        <strain evidence="2">PSN243</strain>
    </source>
</reference>
<accession>A0AAV9GFP0</accession>
<keyword evidence="1" id="KW-0472">Membrane</keyword>
<evidence type="ECO:0000313" key="3">
    <source>
        <dbReference type="Proteomes" id="UP001321760"/>
    </source>
</evidence>
<gene>
    <name evidence="2" type="ORF">QBC34DRAFT_469384</name>
</gene>
<dbReference type="EMBL" id="MU865956">
    <property type="protein sequence ID" value="KAK4446476.1"/>
    <property type="molecule type" value="Genomic_DNA"/>
</dbReference>
<evidence type="ECO:0000313" key="2">
    <source>
        <dbReference type="EMBL" id="KAK4446476.1"/>
    </source>
</evidence>
<organism evidence="2 3">
    <name type="scientific">Podospora aff. communis PSN243</name>
    <dbReference type="NCBI Taxonomy" id="3040156"/>
    <lineage>
        <taxon>Eukaryota</taxon>
        <taxon>Fungi</taxon>
        <taxon>Dikarya</taxon>
        <taxon>Ascomycota</taxon>
        <taxon>Pezizomycotina</taxon>
        <taxon>Sordariomycetes</taxon>
        <taxon>Sordariomycetidae</taxon>
        <taxon>Sordariales</taxon>
        <taxon>Podosporaceae</taxon>
        <taxon>Podospora</taxon>
    </lineage>
</organism>